<accession>A0A426QMM1</accession>
<sequence>MEKLTRDDLYSLEQYAEVRPEFRTRVLAHKKNRKLPLGPNATLYFEDRLTMHYQVQEMLRAERIFEAAGIEDELAAYNPLIPDGSNWKATFMIEVPDPEERKQLLAKLVGVEDRVWVRVGEHPAVFAIADEDMERETEEKTSSVHFLRFELTPEMAEAVRKGAGVSAGIDHPEFPHQVELPSAVVESLAADLD</sequence>
<proteinExistence type="predicted"/>
<keyword evidence="2" id="KW-1185">Reference proteome</keyword>
<dbReference type="RefSeq" id="WP_125182344.1">
    <property type="nucleotide sequence ID" value="NZ_QZMU01000001.1"/>
</dbReference>
<organism evidence="1 2">
    <name type="scientific">Thiohalobacter thiocyanaticus</name>
    <dbReference type="NCBI Taxonomy" id="585455"/>
    <lineage>
        <taxon>Bacteria</taxon>
        <taxon>Pseudomonadati</taxon>
        <taxon>Pseudomonadota</taxon>
        <taxon>Gammaproteobacteria</taxon>
        <taxon>Thiohalobacterales</taxon>
        <taxon>Thiohalobacteraceae</taxon>
        <taxon>Thiohalobacter</taxon>
    </lineage>
</organism>
<protein>
    <submittedName>
        <fullName evidence="1">DUF3501 family protein</fullName>
    </submittedName>
</protein>
<dbReference type="InterPro" id="IPR021890">
    <property type="entry name" value="DUF3501"/>
</dbReference>
<dbReference type="EMBL" id="QZMU01000001">
    <property type="protein sequence ID" value="RRQ23013.1"/>
    <property type="molecule type" value="Genomic_DNA"/>
</dbReference>
<gene>
    <name evidence="1" type="ORF">D6C00_03500</name>
</gene>
<comment type="caution">
    <text evidence="1">The sequence shown here is derived from an EMBL/GenBank/DDBJ whole genome shotgun (WGS) entry which is preliminary data.</text>
</comment>
<evidence type="ECO:0000313" key="1">
    <source>
        <dbReference type="EMBL" id="RRQ23013.1"/>
    </source>
</evidence>
<evidence type="ECO:0000313" key="2">
    <source>
        <dbReference type="Proteomes" id="UP000287798"/>
    </source>
</evidence>
<dbReference type="Proteomes" id="UP000287798">
    <property type="component" value="Unassembled WGS sequence"/>
</dbReference>
<dbReference type="OrthoDB" id="9780579at2"/>
<dbReference type="AlphaFoldDB" id="A0A426QMM1"/>
<name>A0A426QMM1_9GAMM</name>
<reference evidence="1 2" key="1">
    <citation type="journal article" date="2010" name="Int. J. Syst. Evol. Microbiol.">
        <title>Thiohalobacter thiocyanaticus gen. nov., sp. nov., a moderately halophilic, sulfur-oxidizing gammaproteobacterium from hypersaline lakes, that utilizes thiocyanate.</title>
        <authorList>
            <person name="Sorokin D.Y."/>
            <person name="Kovaleva O.L."/>
            <person name="Tourova T.P."/>
            <person name="Muyzer G."/>
        </authorList>
    </citation>
    <scope>NUCLEOTIDE SEQUENCE [LARGE SCALE GENOMIC DNA]</scope>
    <source>
        <strain evidence="1 2">Hrh1</strain>
    </source>
</reference>
<dbReference type="Pfam" id="PF12007">
    <property type="entry name" value="DUF3501"/>
    <property type="match status" value="1"/>
</dbReference>